<evidence type="ECO:0000313" key="3">
    <source>
        <dbReference type="Proteomes" id="UP001430848"/>
    </source>
</evidence>
<feature type="compositionally biased region" description="Low complexity" evidence="1">
    <location>
        <begin position="225"/>
        <end position="278"/>
    </location>
</feature>
<evidence type="ECO:0000256" key="1">
    <source>
        <dbReference type="SAM" id="MobiDB-lite"/>
    </source>
</evidence>
<keyword evidence="3" id="KW-1185">Reference proteome</keyword>
<reference evidence="2 3" key="1">
    <citation type="submission" date="2024-02" db="EMBL/GenBank/DDBJ databases">
        <title>De novo assembly and annotation of 12 fungi associated with fruit tree decline syndrome in Ontario, Canada.</title>
        <authorList>
            <person name="Sulman M."/>
            <person name="Ellouze W."/>
            <person name="Ilyukhin E."/>
        </authorList>
    </citation>
    <scope>NUCLEOTIDE SEQUENCE [LARGE SCALE GENOMIC DNA]</scope>
    <source>
        <strain evidence="2 3">M169</strain>
    </source>
</reference>
<comment type="caution">
    <text evidence="2">The sequence shown here is derived from an EMBL/GenBank/DDBJ whole genome shotgun (WGS) entry which is preliminary data.</text>
</comment>
<protein>
    <recommendedName>
        <fullName evidence="4">Cell wall protein</fullName>
    </recommendedName>
</protein>
<sequence>MKTSQAIIAVLAATAYGRVARRANFADGDGCIAAQALADGIQSNIDLQTGEQASVEKVKAAVSQNPVDTAAFTAAKSQLLDFVNAGISARENNQAIAPQGNAAIDGLGIVQNAQAEELNLAQSLIGQASDLDIVSKLETDFAGGIKQNQQNAADKRKRQTTEVVTPQTGWIFGAVMISQALALKGCANANAGGAAAANGTANAGGGKANGGKAGGKAGKNGGADAGAAQKGGAQQNGADAGAAKAGQDQAGQDQAAQDQAAQQQQEGQQAQQAQAGQAQGNSALAAVLAGAQLQGAQAQAQNTVQALKVINVV</sequence>
<accession>A0ABR1NXZ0</accession>
<dbReference type="EMBL" id="JAKNSF020000079">
    <property type="protein sequence ID" value="KAK7719437.1"/>
    <property type="molecule type" value="Genomic_DNA"/>
</dbReference>
<evidence type="ECO:0000313" key="2">
    <source>
        <dbReference type="EMBL" id="KAK7719437.1"/>
    </source>
</evidence>
<dbReference type="Proteomes" id="UP001430848">
    <property type="component" value="Unassembled WGS sequence"/>
</dbReference>
<proteinExistence type="predicted"/>
<gene>
    <name evidence="2" type="ORF">SLS63_010075</name>
</gene>
<feature type="compositionally biased region" description="Gly residues" evidence="1">
    <location>
        <begin position="202"/>
        <end position="224"/>
    </location>
</feature>
<feature type="region of interest" description="Disordered" evidence="1">
    <location>
        <begin position="200"/>
        <end position="278"/>
    </location>
</feature>
<name>A0ABR1NXZ0_DIAER</name>
<evidence type="ECO:0008006" key="4">
    <source>
        <dbReference type="Google" id="ProtNLM"/>
    </source>
</evidence>
<organism evidence="2 3">
    <name type="scientific">Diaporthe eres</name>
    <name type="common">Phomopsis oblonga</name>
    <dbReference type="NCBI Taxonomy" id="83184"/>
    <lineage>
        <taxon>Eukaryota</taxon>
        <taxon>Fungi</taxon>
        <taxon>Dikarya</taxon>
        <taxon>Ascomycota</taxon>
        <taxon>Pezizomycotina</taxon>
        <taxon>Sordariomycetes</taxon>
        <taxon>Sordariomycetidae</taxon>
        <taxon>Diaporthales</taxon>
        <taxon>Diaporthaceae</taxon>
        <taxon>Diaporthe</taxon>
        <taxon>Diaporthe eres species complex</taxon>
    </lineage>
</organism>